<dbReference type="Proteomes" id="UP001202479">
    <property type="component" value="Unassembled WGS sequence"/>
</dbReference>
<dbReference type="GO" id="GO:0006357">
    <property type="term" value="P:regulation of transcription by RNA polymerase II"/>
    <property type="evidence" value="ECO:0007669"/>
    <property type="project" value="TreeGrafter"/>
</dbReference>
<dbReference type="PANTHER" id="PTHR13556">
    <property type="entry name" value="TRANSCRIPTIONAL ADAPTER 3-RELATED"/>
    <property type="match status" value="1"/>
</dbReference>
<name>A0AAI9SVM3_9ASCO</name>
<evidence type="ECO:0000256" key="5">
    <source>
        <dbReference type="ARBA" id="ARBA00023242"/>
    </source>
</evidence>
<evidence type="ECO:0000256" key="4">
    <source>
        <dbReference type="ARBA" id="ARBA00023163"/>
    </source>
</evidence>
<dbReference type="PANTHER" id="PTHR13556:SF2">
    <property type="entry name" value="TRANSCRIPTIONAL ADAPTER 3"/>
    <property type="match status" value="1"/>
</dbReference>
<proteinExistence type="inferred from homology"/>
<gene>
    <name evidence="7" type="ORF">KGF56_003333</name>
</gene>
<keyword evidence="5" id="KW-0539">Nucleus</keyword>
<keyword evidence="8" id="KW-1185">Reference proteome</keyword>
<feature type="compositionally biased region" description="Basic and acidic residues" evidence="6">
    <location>
        <begin position="110"/>
        <end position="127"/>
    </location>
</feature>
<dbReference type="RefSeq" id="XP_049179650.1">
    <property type="nucleotide sequence ID" value="XM_049324654.1"/>
</dbReference>
<evidence type="ECO:0000256" key="3">
    <source>
        <dbReference type="ARBA" id="ARBA00023015"/>
    </source>
</evidence>
<feature type="region of interest" description="Disordered" evidence="6">
    <location>
        <begin position="382"/>
        <end position="421"/>
    </location>
</feature>
<sequence>MPDVHAASTILDDIINELKLTYDSSVGLLDGDSIQNMPNVNTLTNLNKLLKNLWKQLNEVELTDDKVLSRINSIKARKRKFGSQKENNRKRTISELDEQSKEEENEQQEGGERKGERKGEREGEREPTGVYSKRRKTNVMPNSELEYKQVYAQENNNSQQLNSKDDPVPPIQSGSFTQENDTRLKNPHSEYVEPQTLSAEAIAKLGLYSEDNDGLETHGTEFLKKKYGVASYPENDLLDLLPGSIPNIDFSKNKPPTNQVLFTTFQSYIESYFRPFNNDDLKFLSEKNVIPPGFESLGYEADLTPFVIPKLGRFYADVWIEEDPSLAPKLNSPVQYSAYPAEESKAKGSVSLLNDDVLYTEEISCGPLSSRLLSAILSNHEGKEEEVEEEGAGGTGIVVGGGDNVSSRGEVKEEANDNESSKNLLAEDEVATQLNSNEDYRMTTETSDYQSIEERLKRELKYIGIFMNLPLIDDSKNTKTKLQLPGRIPKRSNHSIIDNDEWIKNKEDDEVCAKIRALQRELKEVNSRNRANKKKLIPIVEEHIAYQEYCTILEELDKQVDQAYMKRSKGKGKKKKVDTNTPQQRAVNSGLRVLLEKRKRWIDNIGILFPPSEIMKRVPNQSVMIKEGEVEAETIENGDFDNNTSSAVSKLI</sequence>
<evidence type="ECO:0000256" key="2">
    <source>
        <dbReference type="ARBA" id="ARBA00005330"/>
    </source>
</evidence>
<dbReference type="AlphaFoldDB" id="A0AAI9SVM3"/>
<feature type="region of interest" description="Disordered" evidence="6">
    <location>
        <begin position="158"/>
        <end position="185"/>
    </location>
</feature>
<keyword evidence="3" id="KW-0805">Transcription regulation</keyword>
<evidence type="ECO:0000313" key="7">
    <source>
        <dbReference type="EMBL" id="KAI3403903.2"/>
    </source>
</evidence>
<dbReference type="EMBL" id="JAHUZD010000118">
    <property type="protein sequence ID" value="KAI3403903.2"/>
    <property type="molecule type" value="Genomic_DNA"/>
</dbReference>
<dbReference type="GO" id="GO:0003713">
    <property type="term" value="F:transcription coactivator activity"/>
    <property type="evidence" value="ECO:0007669"/>
    <property type="project" value="TreeGrafter"/>
</dbReference>
<reference evidence="7" key="1">
    <citation type="journal article" date="2022" name="DNA Res.">
        <title>Genome analysis of five recently described species of the CUG-Ser clade uncovers Candida theae as a new hybrid lineage with pathogenic potential in the Candida parapsilosis species complex.</title>
        <authorList>
            <person name="Mixao V."/>
            <person name="Del Olmo V."/>
            <person name="Hegedusova E."/>
            <person name="Saus E."/>
            <person name="Pryszcz L."/>
            <person name="Cillingova A."/>
            <person name="Nosek J."/>
            <person name="Gabaldon T."/>
        </authorList>
    </citation>
    <scope>NUCLEOTIDE SEQUENCE</scope>
    <source>
        <strain evidence="7">CBS 10844</strain>
    </source>
</reference>
<dbReference type="GeneID" id="73380948"/>
<comment type="caution">
    <text evidence="7">The sequence shown here is derived from an EMBL/GenBank/DDBJ whole genome shotgun (WGS) entry which is preliminary data.</text>
</comment>
<dbReference type="GO" id="GO:0000124">
    <property type="term" value="C:SAGA complex"/>
    <property type="evidence" value="ECO:0007669"/>
    <property type="project" value="TreeGrafter"/>
</dbReference>
<dbReference type="Pfam" id="PF10198">
    <property type="entry name" value="Ada3"/>
    <property type="match status" value="1"/>
</dbReference>
<evidence type="ECO:0000256" key="6">
    <source>
        <dbReference type="SAM" id="MobiDB-lite"/>
    </source>
</evidence>
<comment type="similarity">
    <text evidence="2">Belongs to the NGG1 family.</text>
</comment>
<keyword evidence="4" id="KW-0804">Transcription</keyword>
<feature type="region of interest" description="Disordered" evidence="6">
    <location>
        <begin position="78"/>
        <end position="142"/>
    </location>
</feature>
<protein>
    <submittedName>
        <fullName evidence="7">NGG1</fullName>
    </submittedName>
</protein>
<organism evidence="7 8">
    <name type="scientific">Candida oxycetoniae</name>
    <dbReference type="NCBI Taxonomy" id="497107"/>
    <lineage>
        <taxon>Eukaryota</taxon>
        <taxon>Fungi</taxon>
        <taxon>Dikarya</taxon>
        <taxon>Ascomycota</taxon>
        <taxon>Saccharomycotina</taxon>
        <taxon>Pichiomycetes</taxon>
        <taxon>Debaryomycetaceae</taxon>
        <taxon>Candida/Lodderomyces clade</taxon>
        <taxon>Candida</taxon>
    </lineage>
</organism>
<accession>A0AAI9SVM3</accession>
<comment type="subcellular location">
    <subcellularLocation>
        <location evidence="1">Nucleus</location>
    </subcellularLocation>
</comment>
<feature type="compositionally biased region" description="Gly residues" evidence="6">
    <location>
        <begin position="392"/>
        <end position="403"/>
    </location>
</feature>
<dbReference type="GO" id="GO:0005634">
    <property type="term" value="C:nucleus"/>
    <property type="evidence" value="ECO:0007669"/>
    <property type="project" value="UniProtKB-SubCell"/>
</dbReference>
<evidence type="ECO:0000256" key="1">
    <source>
        <dbReference type="ARBA" id="ARBA00004123"/>
    </source>
</evidence>
<feature type="compositionally biased region" description="Acidic residues" evidence="6">
    <location>
        <begin position="95"/>
        <end position="109"/>
    </location>
</feature>
<dbReference type="InterPro" id="IPR019340">
    <property type="entry name" value="Histone_AcTrfase_su3"/>
</dbReference>
<evidence type="ECO:0000313" key="8">
    <source>
        <dbReference type="Proteomes" id="UP001202479"/>
    </source>
</evidence>